<dbReference type="AlphaFoldDB" id="A0A2G2Y4T3"/>
<dbReference type="InterPro" id="IPR001810">
    <property type="entry name" value="F-box_dom"/>
</dbReference>
<dbReference type="InterPro" id="IPR036047">
    <property type="entry name" value="F-box-like_dom_sf"/>
</dbReference>
<dbReference type="PROSITE" id="PS50181">
    <property type="entry name" value="FBOX"/>
    <property type="match status" value="2"/>
</dbReference>
<dbReference type="Gramene" id="PHT64581">
    <property type="protein sequence ID" value="PHT64581"/>
    <property type="gene ID" value="T459_29006"/>
</dbReference>
<name>A0A2G2Y4T3_CAPAN</name>
<protein>
    <recommendedName>
        <fullName evidence="2">F-box domain-containing protein</fullName>
    </recommendedName>
</protein>
<sequence>MEKCCVSLEHLVLQGCVVLSSPKVRFNSLMTLTLIGVVLTSGHLEGILSSCSNLQRLTILSCKLPYKLRLTGGTVVVVVIWEFMLHIFIGLSAILITITQLCLLEHVLSKTAFVEVGGLFVLQTPLRVRPLVGKIVRIVVHGGRGVGDPVSRGGKVVLPLLAFGGIALWINYYYRRRTIISNQEEIFEVDDTKEDCLSKLPDDVLCSILGNLTVRDAARTSILSTRWKYVFASTQLRQQQPTFEFRCSDMLRIHPEVAHVQMVCCFGREFPSAFTHWFQSLSRISVESLHLSFECILGDLSQLLTFSLEVLSQSSSLEHLVLQGCVVLSSPKVRFNSLMTLTLGGVVLNSGHLEGILSSCSNLKKLTIVGCNLPYKLRLSGTVMDVVIWECVGGKEIDLHAAHLRILEYKINNNVRFFFSFVPVLENVMVWRDLRHSYSYEFGDRARDLPDQVKSLTLQFIPDQIYPSFENPTEMQMFRNLRSLILKLVSSLAIVELFDLSRLLGDFPLLQSLTFVVYALVNCYVDAKLIEISCVVKRRRKSCSGGGKVVLPLLAFGGIALWINYSYRGRTIRSSQEELPDDVLRSILGNLTVRDAARTTILSTRWKYLFSSTQLRKQPSFEFRCSDMLKVKPGHSCCSYYQQKDKFMNGLYQFLRHNSGCRVAHIQMVCCFGREFPSAFTHWFQSLSRISVESLHLSFECIFMDFSKLLTFSLEVLSQSSSLEHLVLQGCVVLSSPKVRFNSLITLTLNVVVLTSGHLEGILSSCSNLQRLTIVCCKLPYKLRLTGTLMVVVIWDCIVVKEIDLHAAHLRMLEYKIYNKVRFFFSFVPVLENVMVWGNLWYSSYLYVFGDCARDLPDQVKSLTLQFTPDQIYPSFENPTEMQMFRNLRNLSLKLVTRLAIVEIFDLSRLLALYEVIKLPTTRERRRPPPSPTRHTELKQVTYGGFNGLDTEMEFVLYILRCAAVLEQMFLSPGYKSEFFIDRNSVSNLSFDEEKRNLIQQRLHGQAIPGKATVIIQ</sequence>
<feature type="transmembrane region" description="Helical" evidence="1">
    <location>
        <begin position="156"/>
        <end position="174"/>
    </location>
</feature>
<dbReference type="Pfam" id="PF00646">
    <property type="entry name" value="F-box"/>
    <property type="match status" value="2"/>
</dbReference>
<dbReference type="Pfam" id="PF24758">
    <property type="entry name" value="LRR_At5g56370"/>
    <property type="match status" value="1"/>
</dbReference>
<keyword evidence="1" id="KW-1133">Transmembrane helix</keyword>
<feature type="domain" description="F-box" evidence="2">
    <location>
        <begin position="194"/>
        <end position="240"/>
    </location>
</feature>
<dbReference type="Gene3D" id="1.20.1280.50">
    <property type="match status" value="1"/>
</dbReference>
<dbReference type="InterPro" id="IPR053781">
    <property type="entry name" value="F-box_AtFBL13-like"/>
</dbReference>
<dbReference type="InterPro" id="IPR055357">
    <property type="entry name" value="LRR_At1g61320_AtMIF1"/>
</dbReference>
<comment type="caution">
    <text evidence="3">The sequence shown here is derived from an EMBL/GenBank/DDBJ whole genome shotgun (WGS) entry which is preliminary data.</text>
</comment>
<evidence type="ECO:0000259" key="2">
    <source>
        <dbReference type="PROSITE" id="PS50181"/>
    </source>
</evidence>
<evidence type="ECO:0000313" key="3">
    <source>
        <dbReference type="EMBL" id="PHT64581.1"/>
    </source>
</evidence>
<dbReference type="Gene3D" id="3.80.10.10">
    <property type="entry name" value="Ribonuclease Inhibitor"/>
    <property type="match status" value="2"/>
</dbReference>
<keyword evidence="1" id="KW-0812">Transmembrane</keyword>
<dbReference type="Pfam" id="PF23622">
    <property type="entry name" value="LRR_At1g61320_AtMIF1"/>
    <property type="match status" value="2"/>
</dbReference>
<gene>
    <name evidence="3" type="ORF">T459_29006</name>
</gene>
<evidence type="ECO:0000313" key="4">
    <source>
        <dbReference type="Proteomes" id="UP000222542"/>
    </source>
</evidence>
<feature type="transmembrane region" description="Helical" evidence="1">
    <location>
        <begin position="70"/>
        <end position="98"/>
    </location>
</feature>
<organism evidence="3 4">
    <name type="scientific">Capsicum annuum</name>
    <name type="common">Capsicum pepper</name>
    <dbReference type="NCBI Taxonomy" id="4072"/>
    <lineage>
        <taxon>Eukaryota</taxon>
        <taxon>Viridiplantae</taxon>
        <taxon>Streptophyta</taxon>
        <taxon>Embryophyta</taxon>
        <taxon>Tracheophyta</taxon>
        <taxon>Spermatophyta</taxon>
        <taxon>Magnoliopsida</taxon>
        <taxon>eudicotyledons</taxon>
        <taxon>Gunneridae</taxon>
        <taxon>Pentapetalae</taxon>
        <taxon>asterids</taxon>
        <taxon>lamiids</taxon>
        <taxon>Solanales</taxon>
        <taxon>Solanaceae</taxon>
        <taxon>Solanoideae</taxon>
        <taxon>Capsiceae</taxon>
        <taxon>Capsicum</taxon>
    </lineage>
</organism>
<reference evidence="3 4" key="1">
    <citation type="journal article" date="2014" name="Nat. Genet.">
        <title>Genome sequence of the hot pepper provides insights into the evolution of pungency in Capsicum species.</title>
        <authorList>
            <person name="Kim S."/>
            <person name="Park M."/>
            <person name="Yeom S.I."/>
            <person name="Kim Y.M."/>
            <person name="Lee J.M."/>
            <person name="Lee H.A."/>
            <person name="Seo E."/>
            <person name="Choi J."/>
            <person name="Cheong K."/>
            <person name="Kim K.T."/>
            <person name="Jung K."/>
            <person name="Lee G.W."/>
            <person name="Oh S.K."/>
            <person name="Bae C."/>
            <person name="Kim S.B."/>
            <person name="Lee H.Y."/>
            <person name="Kim S.Y."/>
            <person name="Kim M.S."/>
            <person name="Kang B.C."/>
            <person name="Jo Y.D."/>
            <person name="Yang H.B."/>
            <person name="Jeong H.J."/>
            <person name="Kang W.H."/>
            <person name="Kwon J.K."/>
            <person name="Shin C."/>
            <person name="Lim J.Y."/>
            <person name="Park J.H."/>
            <person name="Huh J.H."/>
            <person name="Kim J.S."/>
            <person name="Kim B.D."/>
            <person name="Cohen O."/>
            <person name="Paran I."/>
            <person name="Suh M.C."/>
            <person name="Lee S.B."/>
            <person name="Kim Y.K."/>
            <person name="Shin Y."/>
            <person name="Noh S.J."/>
            <person name="Park J."/>
            <person name="Seo Y.S."/>
            <person name="Kwon S.Y."/>
            <person name="Kim H.A."/>
            <person name="Park J.M."/>
            <person name="Kim H.J."/>
            <person name="Choi S.B."/>
            <person name="Bosland P.W."/>
            <person name="Reeves G."/>
            <person name="Jo S.H."/>
            <person name="Lee B.W."/>
            <person name="Cho H.T."/>
            <person name="Choi H.S."/>
            <person name="Lee M.S."/>
            <person name="Yu Y."/>
            <person name="Do Choi Y."/>
            <person name="Park B.S."/>
            <person name="van Deynze A."/>
            <person name="Ashrafi H."/>
            <person name="Hill T."/>
            <person name="Kim W.T."/>
            <person name="Pai H.S."/>
            <person name="Ahn H.K."/>
            <person name="Yeam I."/>
            <person name="Giovannoni J.J."/>
            <person name="Rose J.K."/>
            <person name="Sorensen I."/>
            <person name="Lee S.J."/>
            <person name="Kim R.W."/>
            <person name="Choi I.Y."/>
            <person name="Choi B.S."/>
            <person name="Lim J.S."/>
            <person name="Lee Y.H."/>
            <person name="Choi D."/>
        </authorList>
    </citation>
    <scope>NUCLEOTIDE SEQUENCE [LARGE SCALE GENOMIC DNA]</scope>
    <source>
        <strain evidence="4">cv. CM334</strain>
    </source>
</reference>
<dbReference type="SUPFAM" id="SSF81383">
    <property type="entry name" value="F-box domain"/>
    <property type="match status" value="2"/>
</dbReference>
<dbReference type="Proteomes" id="UP000222542">
    <property type="component" value="Unassembled WGS sequence"/>
</dbReference>
<feature type="domain" description="F-box" evidence="2">
    <location>
        <begin position="573"/>
        <end position="619"/>
    </location>
</feature>
<evidence type="ECO:0000256" key="1">
    <source>
        <dbReference type="SAM" id="Phobius"/>
    </source>
</evidence>
<dbReference type="PANTHER" id="PTHR34145">
    <property type="entry name" value="OS02G0105600 PROTEIN"/>
    <property type="match status" value="1"/>
</dbReference>
<proteinExistence type="predicted"/>
<dbReference type="InterPro" id="IPR055411">
    <property type="entry name" value="LRR_FXL15/At3g58940/PEG3-like"/>
</dbReference>
<dbReference type="EMBL" id="AYRZ02000012">
    <property type="protein sequence ID" value="PHT64581.1"/>
    <property type="molecule type" value="Genomic_DNA"/>
</dbReference>
<keyword evidence="4" id="KW-1185">Reference proteome</keyword>
<dbReference type="CDD" id="cd22160">
    <property type="entry name" value="F-box_AtFBL13-like"/>
    <property type="match status" value="1"/>
</dbReference>
<reference evidence="3 4" key="2">
    <citation type="journal article" date="2017" name="Genome Biol.">
        <title>New reference genome sequences of hot pepper reveal the massive evolution of plant disease-resistance genes by retroduplication.</title>
        <authorList>
            <person name="Kim S."/>
            <person name="Park J."/>
            <person name="Yeom S.I."/>
            <person name="Kim Y.M."/>
            <person name="Seo E."/>
            <person name="Kim K.T."/>
            <person name="Kim M.S."/>
            <person name="Lee J.M."/>
            <person name="Cheong K."/>
            <person name="Shin H.S."/>
            <person name="Kim S.B."/>
            <person name="Han K."/>
            <person name="Lee J."/>
            <person name="Park M."/>
            <person name="Lee H.A."/>
            <person name="Lee H.Y."/>
            <person name="Lee Y."/>
            <person name="Oh S."/>
            <person name="Lee J.H."/>
            <person name="Choi E."/>
            <person name="Choi E."/>
            <person name="Lee S.E."/>
            <person name="Jeon J."/>
            <person name="Kim H."/>
            <person name="Choi G."/>
            <person name="Song H."/>
            <person name="Lee J."/>
            <person name="Lee S.C."/>
            <person name="Kwon J.K."/>
            <person name="Lee H.Y."/>
            <person name="Koo N."/>
            <person name="Hong Y."/>
            <person name="Kim R.W."/>
            <person name="Kang W.H."/>
            <person name="Huh J.H."/>
            <person name="Kang B.C."/>
            <person name="Yang T.J."/>
            <person name="Lee Y.H."/>
            <person name="Bennetzen J.L."/>
            <person name="Choi D."/>
        </authorList>
    </citation>
    <scope>NUCLEOTIDE SEQUENCE [LARGE SCALE GENOMIC DNA]</scope>
    <source>
        <strain evidence="4">cv. CM334</strain>
    </source>
</reference>
<dbReference type="InterPro" id="IPR032675">
    <property type="entry name" value="LRR_dom_sf"/>
</dbReference>
<dbReference type="SUPFAM" id="SSF52058">
    <property type="entry name" value="L domain-like"/>
    <property type="match status" value="2"/>
</dbReference>
<dbReference type="SMART" id="SM00256">
    <property type="entry name" value="FBOX"/>
    <property type="match status" value="2"/>
</dbReference>
<keyword evidence="1" id="KW-0472">Membrane</keyword>
<dbReference type="STRING" id="4072.A0A2G2Y4T3"/>
<dbReference type="InterPro" id="IPR053772">
    <property type="entry name" value="At1g61320/At1g61330-like"/>
</dbReference>
<accession>A0A2G2Y4T3</accession>
<feature type="transmembrane region" description="Helical" evidence="1">
    <location>
        <begin position="546"/>
        <end position="565"/>
    </location>
</feature>
<dbReference type="PANTHER" id="PTHR34145:SF28">
    <property type="entry name" value="F-BOX DOMAIN-CONTAINING PROTEIN"/>
    <property type="match status" value="1"/>
</dbReference>